<dbReference type="OrthoDB" id="3325701at2"/>
<sequence>MTRSVRLASWTRGGLVAAAVMLVAACSASSDDTGAPRPSASAQASTSASPTATPTTAATTPPPAATFPGRQWQRAEAGDWGRLDADLRRDGSTCIAVVKDGRLVHDAYWNGGAERRAGRVYSITKSLTSLLVGMQVDEGALALDAPAAEQVESWRGTDAGQVTVRSLLSMTSGRRWSEADDRRMIRSTADQTAFAVRAAQLSPPGGEWVYDNVAAQTLEAVLDDAADGGDVAQLARQRLLEPLGMRDTTWARDGAGNALTYSGAESTCLDLARVGHLMLNEGRWDGRQLLSADMVAQLTTSSSDRNAAYGLLWWTNTSGRIVEVWRQAGFATDRAPYEGRLAPSVPADAFWALGYGNQYIAVVPSEGVVAVRLGSRPATPDRVTFDSFTAGVLEALSDPPG</sequence>
<protein>
    <submittedName>
        <fullName evidence="4">Class A beta-lactamase-related serine hydrolase</fullName>
    </submittedName>
</protein>
<dbReference type="InterPro" id="IPR050789">
    <property type="entry name" value="Diverse_Enzym_Activities"/>
</dbReference>
<feature type="compositionally biased region" description="Low complexity" evidence="1">
    <location>
        <begin position="30"/>
        <end position="59"/>
    </location>
</feature>
<organism evidence="4 5">
    <name type="scientific">Aeromicrobium endophyticum</name>
    <dbReference type="NCBI Taxonomy" id="2292704"/>
    <lineage>
        <taxon>Bacteria</taxon>
        <taxon>Bacillati</taxon>
        <taxon>Actinomycetota</taxon>
        <taxon>Actinomycetes</taxon>
        <taxon>Propionibacteriales</taxon>
        <taxon>Nocardioidaceae</taxon>
        <taxon>Aeromicrobium</taxon>
    </lineage>
</organism>
<comment type="caution">
    <text evidence="4">The sequence shown here is derived from an EMBL/GenBank/DDBJ whole genome shotgun (WGS) entry which is preliminary data.</text>
</comment>
<dbReference type="InterPro" id="IPR012338">
    <property type="entry name" value="Beta-lactam/transpept-like"/>
</dbReference>
<dbReference type="Proteomes" id="UP000265581">
    <property type="component" value="Unassembled WGS sequence"/>
</dbReference>
<reference evidence="4 5" key="1">
    <citation type="submission" date="2018-08" db="EMBL/GenBank/DDBJ databases">
        <title>Aeromicrobium sp. M2KJ-4, whole genome shotgun sequence.</title>
        <authorList>
            <person name="Tuo L."/>
        </authorList>
    </citation>
    <scope>NUCLEOTIDE SEQUENCE [LARGE SCALE GENOMIC DNA]</scope>
    <source>
        <strain evidence="4 5">M2KJ-4</strain>
    </source>
</reference>
<dbReference type="EMBL" id="QUBR01000002">
    <property type="protein sequence ID" value="REK69920.1"/>
    <property type="molecule type" value="Genomic_DNA"/>
</dbReference>
<dbReference type="InterPro" id="IPR001466">
    <property type="entry name" value="Beta-lactam-related"/>
</dbReference>
<evidence type="ECO:0000313" key="4">
    <source>
        <dbReference type="EMBL" id="REK69920.1"/>
    </source>
</evidence>
<dbReference type="RefSeq" id="WP_119704518.1">
    <property type="nucleotide sequence ID" value="NZ_JBHSOI010000002.1"/>
</dbReference>
<dbReference type="PANTHER" id="PTHR43283">
    <property type="entry name" value="BETA-LACTAMASE-RELATED"/>
    <property type="match status" value="1"/>
</dbReference>
<evidence type="ECO:0000313" key="5">
    <source>
        <dbReference type="Proteomes" id="UP000265581"/>
    </source>
</evidence>
<feature type="chain" id="PRO_5016902702" evidence="2">
    <location>
        <begin position="31"/>
        <end position="401"/>
    </location>
</feature>
<dbReference type="AlphaFoldDB" id="A0A371P305"/>
<accession>A0A371P305</accession>
<evidence type="ECO:0000256" key="1">
    <source>
        <dbReference type="SAM" id="MobiDB-lite"/>
    </source>
</evidence>
<name>A0A371P305_9ACTN</name>
<dbReference type="SUPFAM" id="SSF56601">
    <property type="entry name" value="beta-lactamase/transpeptidase-like"/>
    <property type="match status" value="1"/>
</dbReference>
<feature type="signal peptide" evidence="2">
    <location>
        <begin position="1"/>
        <end position="30"/>
    </location>
</feature>
<keyword evidence="5" id="KW-1185">Reference proteome</keyword>
<feature type="region of interest" description="Disordered" evidence="1">
    <location>
        <begin position="30"/>
        <end position="69"/>
    </location>
</feature>
<gene>
    <name evidence="4" type="ORF">DX116_12065</name>
</gene>
<dbReference type="Pfam" id="PF00144">
    <property type="entry name" value="Beta-lactamase"/>
    <property type="match status" value="1"/>
</dbReference>
<dbReference type="GO" id="GO:0016787">
    <property type="term" value="F:hydrolase activity"/>
    <property type="evidence" value="ECO:0007669"/>
    <property type="project" value="UniProtKB-KW"/>
</dbReference>
<dbReference type="PROSITE" id="PS51257">
    <property type="entry name" value="PROKAR_LIPOPROTEIN"/>
    <property type="match status" value="1"/>
</dbReference>
<feature type="domain" description="Beta-lactamase-related" evidence="3">
    <location>
        <begin position="95"/>
        <end position="381"/>
    </location>
</feature>
<dbReference type="PANTHER" id="PTHR43283:SF7">
    <property type="entry name" value="BETA-LACTAMASE-RELATED DOMAIN-CONTAINING PROTEIN"/>
    <property type="match status" value="1"/>
</dbReference>
<dbReference type="Gene3D" id="3.40.710.10">
    <property type="entry name" value="DD-peptidase/beta-lactamase superfamily"/>
    <property type="match status" value="1"/>
</dbReference>
<evidence type="ECO:0000259" key="3">
    <source>
        <dbReference type="Pfam" id="PF00144"/>
    </source>
</evidence>
<keyword evidence="4" id="KW-0378">Hydrolase</keyword>
<evidence type="ECO:0000256" key="2">
    <source>
        <dbReference type="SAM" id="SignalP"/>
    </source>
</evidence>
<keyword evidence="2" id="KW-0732">Signal</keyword>
<proteinExistence type="predicted"/>